<dbReference type="EMBL" id="CP123385">
    <property type="protein sequence ID" value="XCC95702.1"/>
    <property type="molecule type" value="Genomic_DNA"/>
</dbReference>
<dbReference type="AlphaFoldDB" id="A0AAU8ALH5"/>
<protein>
    <submittedName>
        <fullName evidence="2">Uncharacterized protein</fullName>
    </submittedName>
</protein>
<organism evidence="2">
    <name type="scientific">Alloyangia sp. H15</name>
    <dbReference type="NCBI Taxonomy" id="3029062"/>
    <lineage>
        <taxon>Bacteria</taxon>
        <taxon>Pseudomonadati</taxon>
        <taxon>Pseudomonadota</taxon>
        <taxon>Alphaproteobacteria</taxon>
        <taxon>Rhodobacterales</taxon>
        <taxon>Roseobacteraceae</taxon>
        <taxon>Alloyangia</taxon>
    </lineage>
</organism>
<sequence length="80" mass="8534">MPLLPPETVITETFIAAAPHPPAQPSRVEAPPETPAEPEITIHIGRLDIAAPASPPAPAKPRRERPPMRSLESYLNGGKS</sequence>
<feature type="region of interest" description="Disordered" evidence="1">
    <location>
        <begin position="16"/>
        <end position="80"/>
    </location>
</feature>
<dbReference type="RefSeq" id="WP_353474568.1">
    <property type="nucleotide sequence ID" value="NZ_CP123385.1"/>
</dbReference>
<accession>A0AAU8ALH5</accession>
<evidence type="ECO:0000256" key="1">
    <source>
        <dbReference type="SAM" id="MobiDB-lite"/>
    </source>
</evidence>
<gene>
    <name evidence="2" type="ORF">PVT71_21720</name>
</gene>
<proteinExistence type="predicted"/>
<reference evidence="2" key="1">
    <citation type="submission" date="2023-02" db="EMBL/GenBank/DDBJ databases">
        <title>Description and genomic characterization of Salipiger bruguierae sp. nov., isolated from the sediment of mangrove plant Bruguiera sexangula.</title>
        <authorList>
            <person name="Long M."/>
        </authorList>
    </citation>
    <scope>NUCLEOTIDE SEQUENCE</scope>
    <source>
        <strain evidence="2">H15</strain>
    </source>
</reference>
<name>A0AAU8ALH5_9RHOB</name>
<evidence type="ECO:0000313" key="2">
    <source>
        <dbReference type="EMBL" id="XCC95702.1"/>
    </source>
</evidence>